<evidence type="ECO:0000256" key="4">
    <source>
        <dbReference type="ARBA" id="ARBA00022898"/>
    </source>
</evidence>
<dbReference type="Gene3D" id="3.40.640.10">
    <property type="entry name" value="Type I PLP-dependent aspartate aminotransferase-like (Major domain)"/>
    <property type="match status" value="1"/>
</dbReference>
<dbReference type="NCBIfam" id="TIGR01326">
    <property type="entry name" value="OAH_OAS_sulfhy"/>
    <property type="match status" value="1"/>
</dbReference>
<name>A0ABP7CRX9_9MICC</name>
<comment type="cofactor">
    <cofactor evidence="1 5">
        <name>pyridoxal 5'-phosphate</name>
        <dbReference type="ChEBI" id="CHEBI:597326"/>
    </cofactor>
</comment>
<dbReference type="InterPro" id="IPR015422">
    <property type="entry name" value="PyrdxlP-dep_Trfase_small"/>
</dbReference>
<dbReference type="NCBIfam" id="NF005872">
    <property type="entry name" value="PRK07812.1"/>
    <property type="match status" value="1"/>
</dbReference>
<accession>A0ABP7CRX9</accession>
<dbReference type="Gene3D" id="3.90.1150.10">
    <property type="entry name" value="Aspartate Aminotransferase, domain 1"/>
    <property type="match status" value="1"/>
</dbReference>
<dbReference type="Pfam" id="PF01053">
    <property type="entry name" value="Cys_Met_Meta_PP"/>
    <property type="match status" value="1"/>
</dbReference>
<keyword evidence="7" id="KW-1185">Reference proteome</keyword>
<evidence type="ECO:0000256" key="2">
    <source>
        <dbReference type="ARBA" id="ARBA00009077"/>
    </source>
</evidence>
<dbReference type="CDD" id="cd00614">
    <property type="entry name" value="CGS_like"/>
    <property type="match status" value="1"/>
</dbReference>
<dbReference type="PIRSF" id="PIRSF001434">
    <property type="entry name" value="CGS"/>
    <property type="match status" value="1"/>
</dbReference>
<evidence type="ECO:0000256" key="5">
    <source>
        <dbReference type="RuleBase" id="RU362118"/>
    </source>
</evidence>
<evidence type="ECO:0000313" key="7">
    <source>
        <dbReference type="Proteomes" id="UP001500752"/>
    </source>
</evidence>
<dbReference type="InterPro" id="IPR000277">
    <property type="entry name" value="Cys/Met-Metab_PyrdxlP-dep_enz"/>
</dbReference>
<dbReference type="Proteomes" id="UP001500752">
    <property type="component" value="Unassembled WGS sequence"/>
</dbReference>
<comment type="caution">
    <text evidence="6">The sequence shown here is derived from an EMBL/GenBank/DDBJ whole genome shotgun (WGS) entry which is preliminary data.</text>
</comment>
<proteinExistence type="inferred from homology"/>
<dbReference type="PROSITE" id="PS00868">
    <property type="entry name" value="CYS_MET_METAB_PP"/>
    <property type="match status" value="1"/>
</dbReference>
<dbReference type="InterPro" id="IPR015421">
    <property type="entry name" value="PyrdxlP-dep_Trfase_major"/>
</dbReference>
<comment type="similarity">
    <text evidence="2 5">Belongs to the trans-sulfuration enzymes family.</text>
</comment>
<evidence type="ECO:0000256" key="1">
    <source>
        <dbReference type="ARBA" id="ARBA00001933"/>
    </source>
</evidence>
<dbReference type="EMBL" id="BAABEO010000023">
    <property type="protein sequence ID" value="GAA3693569.1"/>
    <property type="molecule type" value="Genomic_DNA"/>
</dbReference>
<evidence type="ECO:0000313" key="6">
    <source>
        <dbReference type="EMBL" id="GAA3693569.1"/>
    </source>
</evidence>
<dbReference type="InterPro" id="IPR054542">
    <property type="entry name" value="Cys_met_metab_PP"/>
</dbReference>
<keyword evidence="4 5" id="KW-0663">Pyridoxal phosphate</keyword>
<dbReference type="InterPro" id="IPR006235">
    <property type="entry name" value="OAc-hSer/O-AcSer_sulfhydrylase"/>
</dbReference>
<dbReference type="SUPFAM" id="SSF53383">
    <property type="entry name" value="PLP-dependent transferases"/>
    <property type="match status" value="1"/>
</dbReference>
<protein>
    <submittedName>
        <fullName evidence="6">Bifunctional o-acetylhomoserine/o-acetylserine sulfhydrylase</fullName>
    </submittedName>
</protein>
<gene>
    <name evidence="6" type="ORF">GCM10023081_33650</name>
</gene>
<evidence type="ECO:0000256" key="3">
    <source>
        <dbReference type="ARBA" id="ARBA00022679"/>
    </source>
</evidence>
<keyword evidence="3" id="KW-0808">Transferase</keyword>
<reference evidence="7" key="1">
    <citation type="journal article" date="2019" name="Int. J. Syst. Evol. Microbiol.">
        <title>The Global Catalogue of Microorganisms (GCM) 10K type strain sequencing project: providing services to taxonomists for standard genome sequencing and annotation.</title>
        <authorList>
            <consortium name="The Broad Institute Genomics Platform"/>
            <consortium name="The Broad Institute Genome Sequencing Center for Infectious Disease"/>
            <person name="Wu L."/>
            <person name="Ma J."/>
        </authorList>
    </citation>
    <scope>NUCLEOTIDE SEQUENCE [LARGE SCALE GENOMIC DNA]</scope>
    <source>
        <strain evidence="7">JCM 30742</strain>
    </source>
</reference>
<dbReference type="PANTHER" id="PTHR43797:SF2">
    <property type="entry name" value="HOMOCYSTEINE_CYSTEINE SYNTHASE"/>
    <property type="match status" value="1"/>
</dbReference>
<organism evidence="6 7">
    <name type="scientific">Arthrobacter ginkgonis</name>
    <dbReference type="NCBI Taxonomy" id="1630594"/>
    <lineage>
        <taxon>Bacteria</taxon>
        <taxon>Bacillati</taxon>
        <taxon>Actinomycetota</taxon>
        <taxon>Actinomycetes</taxon>
        <taxon>Micrococcales</taxon>
        <taxon>Micrococcaceae</taxon>
        <taxon>Arthrobacter</taxon>
    </lineage>
</organism>
<sequence>MSSNTWSFETRQIHAGQVPDAATGARALPIYQTTSFVFPSAESAAARFGLQELAPIYTRIGNPTQEAVENRIADLEGGVGALLLASGQAATTFAILNVAEAGDHIVASPSLYGGTQNLLKHSLRKLGIETTFVADPDDLEQWRAAVRPNTKAFFGEVVSNPRQDVLDIEGVSAVAHEAGVPLIVDNTLSTPYLIRPIEWGADVVVHSATKYLGGHGTAIAGVIVDSGKFDYAQDPERFPGFNTPDESYNGLVFARDLGVDGIFGANLSYILKARVHLLRDFGSSVAPLNAFLIGQGLETLSLRVERHVANAQKVAEWLEAHPQVRSVAYAGLPSSPWFERGRKYGPRGTGAIIAFVLDGGAAAGQAFVDALELHSHVANVGDVRSLVIHPWSTTHVQLTEAEREAAGVSPGLVRLAVGLEHIDDIIADLEGGFRKAAEESGSALQAVK</sequence>
<dbReference type="RefSeq" id="WP_345152576.1">
    <property type="nucleotide sequence ID" value="NZ_BAABEO010000023.1"/>
</dbReference>
<dbReference type="PANTHER" id="PTHR43797">
    <property type="entry name" value="HOMOCYSTEINE/CYSTEINE SYNTHASE"/>
    <property type="match status" value="1"/>
</dbReference>
<dbReference type="InterPro" id="IPR015424">
    <property type="entry name" value="PyrdxlP-dep_Trfase"/>
</dbReference>